<evidence type="ECO:0000256" key="1">
    <source>
        <dbReference type="ARBA" id="ARBA00001928"/>
    </source>
</evidence>
<evidence type="ECO:0000256" key="6">
    <source>
        <dbReference type="ARBA" id="ARBA00023239"/>
    </source>
</evidence>
<dbReference type="AlphaFoldDB" id="D1YZE5"/>
<evidence type="ECO:0000256" key="5">
    <source>
        <dbReference type="ARBA" id="ARBA00023145"/>
    </source>
</evidence>
<keyword evidence="4" id="KW-0620">Polyamine biosynthesis</keyword>
<keyword evidence="3" id="KW-0068">Autocatalytic cleavage</keyword>
<reference evidence="10" key="3">
    <citation type="journal article" date="2011" name="PLoS ONE">
        <title>Genome sequence of a mesophilic hydrogenotrophic methanogen Methanocella paludicola, the first cultivated representative of the order Methanocellales.</title>
        <authorList>
            <person name="Sakai S."/>
            <person name="Takaki Y."/>
            <person name="Shimamura S."/>
            <person name="Sekine M."/>
            <person name="Tajima T."/>
            <person name="Kosugi H."/>
            <person name="Ichikawa N."/>
            <person name="Tasumi E."/>
            <person name="Hiraki A.T."/>
            <person name="Shimizu A."/>
            <person name="Kato Y."/>
            <person name="Nishiko R."/>
            <person name="Mori K."/>
            <person name="Fujita N."/>
            <person name="Imachi H."/>
            <person name="Takai K."/>
        </authorList>
    </citation>
    <scope>NUCLEOTIDE SEQUENCE [LARGE SCALE GENOMIC DNA]</scope>
    <source>
        <strain evidence="10">DSM 17711 / JCM 13418 / NBRC 101707 / SANAE</strain>
    </source>
</reference>
<dbReference type="GO" id="GO:0004014">
    <property type="term" value="F:adenosylmethionine decarboxylase activity"/>
    <property type="evidence" value="ECO:0007669"/>
    <property type="project" value="InterPro"/>
</dbReference>
<keyword evidence="8" id="KW-0670">Pyruvate</keyword>
<reference evidence="9 10" key="2">
    <citation type="journal article" date="2008" name="Int. J. Syst. Evol. Microbiol.">
        <title>Methanocella paludicola gen. nov., sp. nov., a methane-producing archaeon, the first isolate of the lineage 'Rice Cluster I', and proposal of the new archaeal order Methanocellales ord. nov.</title>
        <authorList>
            <person name="Sakai S."/>
            <person name="Imachi H."/>
            <person name="Hanada S."/>
            <person name="Ohashi A."/>
            <person name="Harada H."/>
            <person name="Kamagata Y."/>
        </authorList>
    </citation>
    <scope>NUCLEOTIDE SEQUENCE [LARGE SCALE GENOMIC DNA]</scope>
    <source>
        <strain evidence="10">DSM 17711 / JCM 13418 / NBRC 101707 / SANAE</strain>
    </source>
</reference>
<dbReference type="eggNOG" id="arCOG00279">
    <property type="taxonomic scope" value="Archaea"/>
</dbReference>
<keyword evidence="7" id="KW-0704">Schiff base</keyword>
<organism evidence="9 10">
    <name type="scientific">Methanocella paludicola (strain DSM 17711 / JCM 13418 / NBRC 101707 / SANAE)</name>
    <dbReference type="NCBI Taxonomy" id="304371"/>
    <lineage>
        <taxon>Archaea</taxon>
        <taxon>Methanobacteriati</taxon>
        <taxon>Methanobacteriota</taxon>
        <taxon>Stenosarchaea group</taxon>
        <taxon>Methanomicrobia</taxon>
        <taxon>Methanocellales</taxon>
        <taxon>Methanocellaceae</taxon>
        <taxon>Methanocella</taxon>
    </lineage>
</organism>
<proteinExistence type="predicted"/>
<dbReference type="InParanoid" id="D1YZE5"/>
<sequence>MNNRFAPGEEIWGLEASLDIHGCNGKIDNADAVKIYVAELCELIKMKRYGPCLVERFGAPGTDLEGLSMFQFIETSCISGHFSPSTKSAYINVFSCADYDPEVVRKFTEKYFGAHDTKMLVNPRK</sequence>
<dbReference type="InterPro" id="IPR016067">
    <property type="entry name" value="S-AdoMet_deCO2ase_core"/>
</dbReference>
<keyword evidence="5" id="KW-0865">Zymogen</keyword>
<dbReference type="GeneID" id="8681643"/>
<dbReference type="RefSeq" id="WP_012900495.1">
    <property type="nucleotide sequence ID" value="NC_013665.1"/>
</dbReference>
<evidence type="ECO:0000256" key="4">
    <source>
        <dbReference type="ARBA" id="ARBA00023115"/>
    </source>
</evidence>
<evidence type="ECO:0000256" key="8">
    <source>
        <dbReference type="ARBA" id="ARBA00023317"/>
    </source>
</evidence>
<name>D1YZE5_METPS</name>
<evidence type="ECO:0000256" key="2">
    <source>
        <dbReference type="ARBA" id="ARBA00022793"/>
    </source>
</evidence>
<keyword evidence="2" id="KW-0210">Decarboxylase</keyword>
<gene>
    <name evidence="9" type="ordered locus">MCP_1745</name>
</gene>
<dbReference type="Gene3D" id="3.60.90.10">
    <property type="entry name" value="S-adenosylmethionine decarboxylase"/>
    <property type="match status" value="1"/>
</dbReference>
<dbReference type="KEGG" id="mpd:MCP_1745"/>
<dbReference type="Pfam" id="PF02675">
    <property type="entry name" value="AdoMet_dc"/>
    <property type="match status" value="1"/>
</dbReference>
<keyword evidence="6" id="KW-0456">Lyase</keyword>
<keyword evidence="10" id="KW-1185">Reference proteome</keyword>
<evidence type="ECO:0008006" key="11">
    <source>
        <dbReference type="Google" id="ProtNLM"/>
    </source>
</evidence>
<dbReference type="STRING" id="304371.MCP_1745"/>
<reference evidence="9 10" key="1">
    <citation type="journal article" date="2007" name="Appl. Environ. Microbiol.">
        <title>Isolation of key methanogens for global methane emission from rice paddy fields: a novel isolate affiliated with the clone cluster rice cluster I.</title>
        <authorList>
            <person name="Sakai S."/>
            <person name="Imachi H."/>
            <person name="Sekiguchi Y."/>
            <person name="Ohashi A."/>
            <person name="Harada H."/>
            <person name="Kamagata Y."/>
        </authorList>
    </citation>
    <scope>NUCLEOTIDE SEQUENCE [LARGE SCALE GENOMIC DNA]</scope>
    <source>
        <strain evidence="10">DSM 17711 / JCM 13418 / NBRC 101707 / SANAE</strain>
    </source>
</reference>
<dbReference type="OrthoDB" id="52489at2157"/>
<comment type="cofactor">
    <cofactor evidence="1">
        <name>pyruvate</name>
        <dbReference type="ChEBI" id="CHEBI:15361"/>
    </cofactor>
</comment>
<accession>D1YZE5</accession>
<evidence type="ECO:0000256" key="7">
    <source>
        <dbReference type="ARBA" id="ARBA00023270"/>
    </source>
</evidence>
<protein>
    <recommendedName>
        <fullName evidence="11">S-adenosylmethionine decarboxylase</fullName>
    </recommendedName>
</protein>
<evidence type="ECO:0000313" key="9">
    <source>
        <dbReference type="EMBL" id="BAI61817.1"/>
    </source>
</evidence>
<dbReference type="GO" id="GO:0008295">
    <property type="term" value="P:spermidine biosynthetic process"/>
    <property type="evidence" value="ECO:0007669"/>
    <property type="project" value="InterPro"/>
</dbReference>
<evidence type="ECO:0000256" key="3">
    <source>
        <dbReference type="ARBA" id="ARBA00022813"/>
    </source>
</evidence>
<dbReference type="EMBL" id="AP011532">
    <property type="protein sequence ID" value="BAI61817.1"/>
    <property type="molecule type" value="Genomic_DNA"/>
</dbReference>
<dbReference type="InterPro" id="IPR003826">
    <property type="entry name" value="AdoMetDC_fam_prok"/>
</dbReference>
<dbReference type="Proteomes" id="UP000001882">
    <property type="component" value="Chromosome"/>
</dbReference>
<evidence type="ECO:0000313" key="10">
    <source>
        <dbReference type="Proteomes" id="UP000001882"/>
    </source>
</evidence>
<dbReference type="SUPFAM" id="SSF56276">
    <property type="entry name" value="S-adenosylmethionine decarboxylase"/>
    <property type="match status" value="1"/>
</dbReference>